<dbReference type="RefSeq" id="WP_377097927.1">
    <property type="nucleotide sequence ID" value="NZ_JBHTHU010000002.1"/>
</dbReference>
<feature type="chain" id="PRO_5047029855" evidence="1">
    <location>
        <begin position="21"/>
        <end position="54"/>
    </location>
</feature>
<dbReference type="Proteomes" id="UP001596958">
    <property type="component" value="Unassembled WGS sequence"/>
</dbReference>
<dbReference type="EMBL" id="JBHTHU010000002">
    <property type="protein sequence ID" value="MFD0749505.1"/>
    <property type="molecule type" value="Genomic_DNA"/>
</dbReference>
<evidence type="ECO:0000313" key="3">
    <source>
        <dbReference type="Proteomes" id="UP001596958"/>
    </source>
</evidence>
<keyword evidence="3" id="KW-1185">Reference proteome</keyword>
<sequence>MKKIAIIAVLLLSTALTALSISRKSEQLDVKLQKTTLAEKSQTVATASVLATAD</sequence>
<protein>
    <submittedName>
        <fullName evidence="2">Uncharacterized protein</fullName>
    </submittedName>
</protein>
<evidence type="ECO:0000256" key="1">
    <source>
        <dbReference type="SAM" id="SignalP"/>
    </source>
</evidence>
<evidence type="ECO:0000313" key="2">
    <source>
        <dbReference type="EMBL" id="MFD0749505.1"/>
    </source>
</evidence>
<name>A0ABW2YU53_9SPHI</name>
<gene>
    <name evidence="2" type="ORF">ACFQZS_05080</name>
</gene>
<comment type="caution">
    <text evidence="2">The sequence shown here is derived from an EMBL/GenBank/DDBJ whole genome shotgun (WGS) entry which is preliminary data.</text>
</comment>
<feature type="signal peptide" evidence="1">
    <location>
        <begin position="1"/>
        <end position="20"/>
    </location>
</feature>
<proteinExistence type="predicted"/>
<organism evidence="2 3">
    <name type="scientific">Mucilaginibacter calamicampi</name>
    <dbReference type="NCBI Taxonomy" id="1302352"/>
    <lineage>
        <taxon>Bacteria</taxon>
        <taxon>Pseudomonadati</taxon>
        <taxon>Bacteroidota</taxon>
        <taxon>Sphingobacteriia</taxon>
        <taxon>Sphingobacteriales</taxon>
        <taxon>Sphingobacteriaceae</taxon>
        <taxon>Mucilaginibacter</taxon>
    </lineage>
</organism>
<accession>A0ABW2YU53</accession>
<keyword evidence="1" id="KW-0732">Signal</keyword>
<reference evidence="3" key="1">
    <citation type="journal article" date="2019" name="Int. J. Syst. Evol. Microbiol.">
        <title>The Global Catalogue of Microorganisms (GCM) 10K type strain sequencing project: providing services to taxonomists for standard genome sequencing and annotation.</title>
        <authorList>
            <consortium name="The Broad Institute Genomics Platform"/>
            <consortium name="The Broad Institute Genome Sequencing Center for Infectious Disease"/>
            <person name="Wu L."/>
            <person name="Ma J."/>
        </authorList>
    </citation>
    <scope>NUCLEOTIDE SEQUENCE [LARGE SCALE GENOMIC DNA]</scope>
    <source>
        <strain evidence="3">CCUG 63418</strain>
    </source>
</reference>